<evidence type="ECO:0000313" key="5">
    <source>
        <dbReference type="Proteomes" id="UP000006310"/>
    </source>
</evidence>
<dbReference type="RefSeq" id="XP_022464563.1">
    <property type="nucleotide sequence ID" value="XM_022608026.1"/>
</dbReference>
<dbReference type="PANTHER" id="PTHR45715">
    <property type="entry name" value="ATPASE H+-TRANSPORTING V1 SUBUNIT E1A-RELATED"/>
    <property type="match status" value="1"/>
</dbReference>
<organism evidence="4 5">
    <name type="scientific">Huiozyma naganishii (strain ATCC MYA-139 / BCRC 22969 / CBS 8797 / KCTC 17520 / NBRC 10181 / NCYC 3082 / Yp74L-3)</name>
    <name type="common">Yeast</name>
    <name type="synonym">Kazachstania naganishii</name>
    <dbReference type="NCBI Taxonomy" id="1071383"/>
    <lineage>
        <taxon>Eukaryota</taxon>
        <taxon>Fungi</taxon>
        <taxon>Dikarya</taxon>
        <taxon>Ascomycota</taxon>
        <taxon>Saccharomycotina</taxon>
        <taxon>Saccharomycetes</taxon>
        <taxon>Saccharomycetales</taxon>
        <taxon>Saccharomycetaceae</taxon>
        <taxon>Huiozyma</taxon>
    </lineage>
</organism>
<keyword evidence="5" id="KW-1185">Reference proteome</keyword>
<dbReference type="InterPro" id="IPR038495">
    <property type="entry name" value="ATPase_E_C"/>
</dbReference>
<dbReference type="Pfam" id="PF01991">
    <property type="entry name" value="vATP-synt_E"/>
    <property type="match status" value="1"/>
</dbReference>
<gene>
    <name evidence="4" type="primary">KNAG0E00490</name>
    <name evidence="4" type="ordered locus">KNAG_0E00490</name>
</gene>
<dbReference type="Proteomes" id="UP000006310">
    <property type="component" value="Chromosome 5"/>
</dbReference>
<reference evidence="5" key="2">
    <citation type="submission" date="2012-08" db="EMBL/GenBank/DDBJ databases">
        <title>Genome sequence of Kazachstania naganishii.</title>
        <authorList>
            <person name="Gordon J.L."/>
            <person name="Armisen D."/>
            <person name="Proux-Wera E."/>
            <person name="OhEigeartaigh S.S."/>
            <person name="Byrne K.P."/>
            <person name="Wolfe K.H."/>
        </authorList>
    </citation>
    <scope>NUCLEOTIDE SEQUENCE [LARGE SCALE GENOMIC DNA]</scope>
    <source>
        <strain evidence="5">ATCC MYA-139 / BCRC 22969 / CBS 8797 / CCRC 22969 / KCTC 17520 / NBRC 10181 / NCYC 3082</strain>
    </source>
</reference>
<dbReference type="InterPro" id="IPR002842">
    <property type="entry name" value="ATPase_V1_Esu"/>
</dbReference>
<sequence length="235" mass="26211">MSSVITSLTPNQVNDELHKMQQFILKEAQEKAREIQLKADQEYEIEKTAVVRQETASLDANYAARLKAAALKQQIGKSTVANRMRLKVLAERDTALADIFAEARQSLAKKLQGDAAEYKRVMRGLIRESLLRLLEPQVVLRCREQDIPLVESLAKELASEYEQETGGPVEITTLSKPGEHCLPGDALGGVLVSDPRGKVTLDNTLDERLVLLSQEALPAIRLELFGISKTRKFFD</sequence>
<dbReference type="OrthoDB" id="10263003at2759"/>
<dbReference type="GO" id="GO:0000221">
    <property type="term" value="C:vacuolar proton-transporting V-type ATPase, V1 domain"/>
    <property type="evidence" value="ECO:0007669"/>
    <property type="project" value="EnsemblFungi"/>
</dbReference>
<dbReference type="OMA" id="QHMMAFI"/>
<dbReference type="Gene3D" id="3.30.2320.30">
    <property type="entry name" value="ATP synthase, E subunit, C-terminal"/>
    <property type="match status" value="1"/>
</dbReference>
<dbReference type="Gene3D" id="6.10.250.1620">
    <property type="match status" value="1"/>
</dbReference>
<dbReference type="eggNOG" id="KOG1664">
    <property type="taxonomic scope" value="Eukaryota"/>
</dbReference>
<keyword evidence="2" id="KW-0813">Transport</keyword>
<dbReference type="GO" id="GO:0000329">
    <property type="term" value="C:fungal-type vacuole membrane"/>
    <property type="evidence" value="ECO:0007669"/>
    <property type="project" value="EnsemblFungi"/>
</dbReference>
<dbReference type="GO" id="GO:0045121">
    <property type="term" value="C:membrane raft"/>
    <property type="evidence" value="ECO:0007669"/>
    <property type="project" value="EnsemblFungi"/>
</dbReference>
<dbReference type="GeneID" id="34526017"/>
<name>J7RYR3_HUIN7</name>
<dbReference type="EMBL" id="HE978318">
    <property type="protein sequence ID" value="CCK70317.1"/>
    <property type="molecule type" value="Genomic_DNA"/>
</dbReference>
<dbReference type="STRING" id="1071383.J7RYR3"/>
<evidence type="ECO:0000256" key="3">
    <source>
        <dbReference type="ARBA" id="ARBA00023065"/>
    </source>
</evidence>
<dbReference type="HAMAP" id="MF_00311">
    <property type="entry name" value="ATP_synth_E_arch"/>
    <property type="match status" value="1"/>
</dbReference>
<accession>J7RYR3</accession>
<dbReference type="KEGG" id="kng:KNAG_0E00490"/>
<keyword evidence="3" id="KW-0406">Ion transport</keyword>
<proteinExistence type="inferred from homology"/>
<comment type="similarity">
    <text evidence="1">Belongs to the V-ATPase E subunit family.</text>
</comment>
<reference evidence="4 5" key="1">
    <citation type="journal article" date="2011" name="Proc. Natl. Acad. Sci. U.S.A.">
        <title>Evolutionary erosion of yeast sex chromosomes by mating-type switching accidents.</title>
        <authorList>
            <person name="Gordon J.L."/>
            <person name="Armisen D."/>
            <person name="Proux-Wera E."/>
            <person name="Oheigeartaigh S.S."/>
            <person name="Byrne K.P."/>
            <person name="Wolfe K.H."/>
        </authorList>
    </citation>
    <scope>NUCLEOTIDE SEQUENCE [LARGE SCALE GENOMIC DNA]</scope>
    <source>
        <strain evidence="5">ATCC MYA-139 / BCRC 22969 / CBS 8797 / CCRC 22969 / KCTC 17520 / NBRC 10181 / NCYC 3082</strain>
    </source>
</reference>
<evidence type="ECO:0000256" key="2">
    <source>
        <dbReference type="ARBA" id="ARBA00022448"/>
    </source>
</evidence>
<dbReference type="GO" id="GO:0046961">
    <property type="term" value="F:proton-transporting ATPase activity, rotational mechanism"/>
    <property type="evidence" value="ECO:0007669"/>
    <property type="project" value="InterPro"/>
</dbReference>
<evidence type="ECO:0000256" key="1">
    <source>
        <dbReference type="ARBA" id="ARBA00005901"/>
    </source>
</evidence>
<dbReference type="HOGENOM" id="CLU_073641_0_0_1"/>
<dbReference type="SUPFAM" id="SSF160527">
    <property type="entry name" value="V-type ATPase subunit E-like"/>
    <property type="match status" value="1"/>
</dbReference>
<evidence type="ECO:0000313" key="4">
    <source>
        <dbReference type="EMBL" id="CCK70317.1"/>
    </source>
</evidence>
<evidence type="ECO:0008006" key="6">
    <source>
        <dbReference type="Google" id="ProtNLM"/>
    </source>
</evidence>
<protein>
    <recommendedName>
        <fullName evidence="6">V-type proton ATPase subunit E</fullName>
    </recommendedName>
</protein>
<dbReference type="AlphaFoldDB" id="J7RYR3"/>